<gene>
    <name evidence="2" type="ORF">MM415A01412_0004</name>
    <name evidence="3" type="ORF">MM415B05302_0006</name>
</gene>
<reference evidence="2" key="1">
    <citation type="submission" date="2020-03" db="EMBL/GenBank/DDBJ databases">
        <title>The deep terrestrial virosphere.</title>
        <authorList>
            <person name="Holmfeldt K."/>
            <person name="Nilsson E."/>
            <person name="Simone D."/>
            <person name="Lopez-Fernandez M."/>
            <person name="Wu X."/>
            <person name="de Brujin I."/>
            <person name="Lundin D."/>
            <person name="Andersson A."/>
            <person name="Bertilsson S."/>
            <person name="Dopson M."/>
        </authorList>
    </citation>
    <scope>NUCLEOTIDE SEQUENCE</scope>
    <source>
        <strain evidence="2">MM415A01412</strain>
        <strain evidence="3">MM415B05302</strain>
    </source>
</reference>
<evidence type="ECO:0000313" key="3">
    <source>
        <dbReference type="EMBL" id="QJA95533.1"/>
    </source>
</evidence>
<feature type="region of interest" description="Disordered" evidence="1">
    <location>
        <begin position="1"/>
        <end position="20"/>
    </location>
</feature>
<evidence type="ECO:0000256" key="1">
    <source>
        <dbReference type="SAM" id="MobiDB-lite"/>
    </source>
</evidence>
<proteinExistence type="predicted"/>
<protein>
    <submittedName>
        <fullName evidence="2">Uncharacterized protein</fullName>
    </submittedName>
</protein>
<dbReference type="EMBL" id="MT143322">
    <property type="protein sequence ID" value="QJA95533.1"/>
    <property type="molecule type" value="Genomic_DNA"/>
</dbReference>
<organism evidence="2">
    <name type="scientific">viral metagenome</name>
    <dbReference type="NCBI Taxonomy" id="1070528"/>
    <lineage>
        <taxon>unclassified sequences</taxon>
        <taxon>metagenomes</taxon>
        <taxon>organismal metagenomes</taxon>
    </lineage>
</organism>
<evidence type="ECO:0000313" key="2">
    <source>
        <dbReference type="EMBL" id="QJA76856.1"/>
    </source>
</evidence>
<dbReference type="AlphaFoldDB" id="A0A6M3K370"/>
<dbReference type="EMBL" id="MT142248">
    <property type="protein sequence ID" value="QJA76856.1"/>
    <property type="molecule type" value="Genomic_DNA"/>
</dbReference>
<sequence length="82" mass="8916">MPDNKQERLTMSEERRTADRRVSPAVGEYAIQECAKQRAVNATLLAALMKMVSNHDDMVAAGFGVAEDADHARAAIAKAEQS</sequence>
<accession>A0A6M3K370</accession>
<name>A0A6M3K370_9ZZZZ</name>